<name>A0A1H7V4W0_9BACT</name>
<sequence>MPRGDGTGPMGIGPMTGRGAGLCSRLGATGYSDVPPAYGMGYGRGWRNRFFASGLFGWMRPAGYAAPYQRPDPELEKQMLKREADTLRAELNYLQKRLDEMESEKPSE</sequence>
<keyword evidence="3" id="KW-1185">Reference proteome</keyword>
<proteinExistence type="predicted"/>
<dbReference type="Proteomes" id="UP000198744">
    <property type="component" value="Unassembled WGS sequence"/>
</dbReference>
<dbReference type="AlphaFoldDB" id="A0A1H7V4W0"/>
<feature type="coiled-coil region" evidence="1">
    <location>
        <begin position="77"/>
        <end position="104"/>
    </location>
</feature>
<protein>
    <recommendedName>
        <fullName evidence="4">DUF5320 domain-containing protein</fullName>
    </recommendedName>
</protein>
<gene>
    <name evidence="2" type="ORF">SAMN04489760_10315</name>
</gene>
<dbReference type="RefSeq" id="WP_093882164.1">
    <property type="nucleotide sequence ID" value="NZ_FOBS01000003.1"/>
</dbReference>
<keyword evidence="1" id="KW-0175">Coiled coil</keyword>
<evidence type="ECO:0000256" key="1">
    <source>
        <dbReference type="SAM" id="Coils"/>
    </source>
</evidence>
<dbReference type="InterPro" id="IPR035205">
    <property type="entry name" value="DUF5320"/>
</dbReference>
<organism evidence="2 3">
    <name type="scientific">Syntrophus gentianae</name>
    <dbReference type="NCBI Taxonomy" id="43775"/>
    <lineage>
        <taxon>Bacteria</taxon>
        <taxon>Pseudomonadati</taxon>
        <taxon>Thermodesulfobacteriota</taxon>
        <taxon>Syntrophia</taxon>
        <taxon>Syntrophales</taxon>
        <taxon>Syntrophaceae</taxon>
        <taxon>Syntrophus</taxon>
    </lineage>
</organism>
<dbReference type="EMBL" id="FOBS01000003">
    <property type="protein sequence ID" value="SEM04089.1"/>
    <property type="molecule type" value="Genomic_DNA"/>
</dbReference>
<dbReference type="Pfam" id="PF17253">
    <property type="entry name" value="DUF5320"/>
    <property type="match status" value="1"/>
</dbReference>
<dbReference type="STRING" id="43775.SAMN04489760_10315"/>
<evidence type="ECO:0000313" key="3">
    <source>
        <dbReference type="Proteomes" id="UP000198744"/>
    </source>
</evidence>
<evidence type="ECO:0008006" key="4">
    <source>
        <dbReference type="Google" id="ProtNLM"/>
    </source>
</evidence>
<dbReference type="OrthoDB" id="5526436at2"/>
<accession>A0A1H7V4W0</accession>
<reference evidence="2 3" key="1">
    <citation type="submission" date="2016-10" db="EMBL/GenBank/DDBJ databases">
        <authorList>
            <person name="de Groot N.N."/>
        </authorList>
    </citation>
    <scope>NUCLEOTIDE SEQUENCE [LARGE SCALE GENOMIC DNA]</scope>
    <source>
        <strain evidence="2 3">DSM 8423</strain>
    </source>
</reference>
<evidence type="ECO:0000313" key="2">
    <source>
        <dbReference type="EMBL" id="SEM04089.1"/>
    </source>
</evidence>